<evidence type="ECO:0008006" key="3">
    <source>
        <dbReference type="Google" id="ProtNLM"/>
    </source>
</evidence>
<feature type="non-terminal residue" evidence="1">
    <location>
        <position position="379"/>
    </location>
</feature>
<evidence type="ECO:0000313" key="1">
    <source>
        <dbReference type="EMBL" id="MES1922189.1"/>
    </source>
</evidence>
<dbReference type="Proteomes" id="UP001439008">
    <property type="component" value="Unassembled WGS sequence"/>
</dbReference>
<evidence type="ECO:0000313" key="2">
    <source>
        <dbReference type="Proteomes" id="UP001439008"/>
    </source>
</evidence>
<proteinExistence type="predicted"/>
<gene>
    <name evidence="1" type="ORF">MHBO_003703</name>
</gene>
<protein>
    <recommendedName>
        <fullName evidence="3">RRM domain-containing protein</fullName>
    </recommendedName>
</protein>
<reference evidence="1 2" key="1">
    <citation type="journal article" date="2024" name="BMC Biol.">
        <title>Comparative genomics of Ascetosporea gives new insight into the evolutionary basis for animal parasitism in Rhizaria.</title>
        <authorList>
            <person name="Hiltunen Thoren M."/>
            <person name="Onut-Brannstrom I."/>
            <person name="Alfjorden A."/>
            <person name="Peckova H."/>
            <person name="Swords F."/>
            <person name="Hooper C."/>
            <person name="Holzer A.S."/>
            <person name="Bass D."/>
            <person name="Burki F."/>
        </authorList>
    </citation>
    <scope>NUCLEOTIDE SEQUENCE [LARGE SCALE GENOMIC DNA]</scope>
    <source>
        <strain evidence="1">20-A016</strain>
    </source>
</reference>
<organism evidence="1 2">
    <name type="scientific">Bonamia ostreae</name>
    <dbReference type="NCBI Taxonomy" id="126728"/>
    <lineage>
        <taxon>Eukaryota</taxon>
        <taxon>Sar</taxon>
        <taxon>Rhizaria</taxon>
        <taxon>Endomyxa</taxon>
        <taxon>Ascetosporea</taxon>
        <taxon>Haplosporida</taxon>
        <taxon>Bonamia</taxon>
    </lineage>
</organism>
<accession>A0ABV2ARA4</accession>
<sequence length="379" mass="42493">MDTLKNIVQKPKLVSDVLRGSSSAGRREEMVNFAEIITAARYCNLAELEIAKPGTAVKKILSNSIEDFEIIAMFDGVETNDFQVHLPNDAPAGVRERISSLLRRRDAFFNPHSAASTVTRFPPPQGATGASTLKGGSNGLIVNKYLQRDASGRTTEKKQNESDQKFFYAILIRNINDQRCDINHPLKLAGAMEKIFGKVAGCYKLPSNDVLVSFHSQAEAAEALNKQNEALFLGDNCMLEKWHDAKRTFAIYGYHTSVTEKEFTDYMTKESKLNVKIVKVLSPTSKRSTIFVEALNKDTYFSLMNTRTIKVGFERYSIAKVRKKKIKQCRRCYGFDHTAKTCSQESICRHCSACHKEDDCPEKSKKCKNCSGSHSADSR</sequence>
<name>A0ABV2ARA4_9EUKA</name>
<comment type="caution">
    <text evidence="1">The sequence shown here is derived from an EMBL/GenBank/DDBJ whole genome shotgun (WGS) entry which is preliminary data.</text>
</comment>
<dbReference type="EMBL" id="JBDODL010002366">
    <property type="protein sequence ID" value="MES1922189.1"/>
    <property type="molecule type" value="Genomic_DNA"/>
</dbReference>
<keyword evidence="2" id="KW-1185">Reference proteome</keyword>